<reference evidence="3 4" key="1">
    <citation type="journal article" date="2023" name="Chemosphere">
        <title>Whole genome analysis of Flavobacterium aziz-sancarii sp. nov., isolated from Ardley Island (Antarctica), revealed a rich resistome and bioremediation potential.</title>
        <authorList>
            <person name="Otur C."/>
            <person name="Okay S."/>
            <person name="Kurt-Kizildogan A."/>
        </authorList>
    </citation>
    <scope>NUCLEOTIDE SEQUENCE [LARGE SCALE GENOMIC DNA]</scope>
    <source>
        <strain evidence="3 4">AC</strain>
    </source>
</reference>
<evidence type="ECO:0000256" key="1">
    <source>
        <dbReference type="SAM" id="SignalP"/>
    </source>
</evidence>
<evidence type="ECO:0000313" key="4">
    <source>
        <dbReference type="Proteomes" id="UP001212170"/>
    </source>
</evidence>
<dbReference type="SUPFAM" id="SSF56925">
    <property type="entry name" value="OMPA-like"/>
    <property type="match status" value="1"/>
</dbReference>
<dbReference type="Proteomes" id="UP001212170">
    <property type="component" value="Unassembled WGS sequence"/>
</dbReference>
<protein>
    <submittedName>
        <fullName evidence="3">PorT family protein</fullName>
    </submittedName>
</protein>
<keyword evidence="1" id="KW-0732">Signal</keyword>
<dbReference type="Pfam" id="PF13568">
    <property type="entry name" value="OMP_b-brl_2"/>
    <property type="match status" value="1"/>
</dbReference>
<feature type="chain" id="PRO_5045174624" evidence="1">
    <location>
        <begin position="20"/>
        <end position="213"/>
    </location>
</feature>
<evidence type="ECO:0000259" key="2">
    <source>
        <dbReference type="Pfam" id="PF13568"/>
    </source>
</evidence>
<feature type="signal peptide" evidence="1">
    <location>
        <begin position="1"/>
        <end position="19"/>
    </location>
</feature>
<gene>
    <name evidence="3" type="ORF">NJT12_12315</name>
</gene>
<sequence length="213" mass="24176">MKKYMLMLCTLFLGLPVMAQSQKVRLGVKAGLNISSLAFDESELDSSGKTGFTAGIMVEIPMAKNFSLQPELLYSQQGGKVSFSDQDVTNSSYKSTIKLNYLNIPVMLKYYVMKGLSVQAGPQIGILLKADNKYQDNFLGYENHESFNLKKYSSDIDTSVNFGLGYQFKDKFYTDVRYNISYSNVFKDGDANYFIDNDMKNRTFQITIGYFFK</sequence>
<name>A0ABT4WE44_9FLAO</name>
<organism evidence="3 4">
    <name type="scientific">Flavobacterium azizsancarii</name>
    <dbReference type="NCBI Taxonomy" id="2961580"/>
    <lineage>
        <taxon>Bacteria</taxon>
        <taxon>Pseudomonadati</taxon>
        <taxon>Bacteroidota</taxon>
        <taxon>Flavobacteriia</taxon>
        <taxon>Flavobacteriales</taxon>
        <taxon>Flavobacteriaceae</taxon>
        <taxon>Flavobacterium</taxon>
    </lineage>
</organism>
<evidence type="ECO:0000313" key="3">
    <source>
        <dbReference type="EMBL" id="MDA6070405.1"/>
    </source>
</evidence>
<dbReference type="RefSeq" id="WP_271336219.1">
    <property type="nucleotide sequence ID" value="NZ_JAMZNK010000018.1"/>
</dbReference>
<dbReference type="EMBL" id="JAMZNK010000018">
    <property type="protein sequence ID" value="MDA6070405.1"/>
    <property type="molecule type" value="Genomic_DNA"/>
</dbReference>
<dbReference type="InterPro" id="IPR025665">
    <property type="entry name" value="Beta-barrel_OMP_2"/>
</dbReference>
<comment type="caution">
    <text evidence="3">The sequence shown here is derived from an EMBL/GenBank/DDBJ whole genome shotgun (WGS) entry which is preliminary data.</text>
</comment>
<proteinExistence type="predicted"/>
<feature type="domain" description="Outer membrane protein beta-barrel" evidence="2">
    <location>
        <begin position="19"/>
        <end position="186"/>
    </location>
</feature>
<dbReference type="InterPro" id="IPR011250">
    <property type="entry name" value="OMP/PagP_B-barrel"/>
</dbReference>
<keyword evidence="4" id="KW-1185">Reference proteome</keyword>
<accession>A0ABT4WE44</accession>